<reference evidence="2 3" key="1">
    <citation type="submission" date="2024-02" db="EMBL/GenBank/DDBJ databases">
        <title>High-quality chromosome-scale genome assembly of Pensacola bahiagrass (Paspalum notatum Flugge var. saurae).</title>
        <authorList>
            <person name="Vega J.M."/>
            <person name="Podio M."/>
            <person name="Orjuela J."/>
            <person name="Siena L.A."/>
            <person name="Pessino S.C."/>
            <person name="Combes M.C."/>
            <person name="Mariac C."/>
            <person name="Albertini E."/>
            <person name="Pupilli F."/>
            <person name="Ortiz J.P.A."/>
            <person name="Leblanc O."/>
        </authorList>
    </citation>
    <scope>NUCLEOTIDE SEQUENCE [LARGE SCALE GENOMIC DNA]</scope>
    <source>
        <strain evidence="2">R1</strain>
        <tissue evidence="2">Leaf</tissue>
    </source>
</reference>
<dbReference type="EMBL" id="CP144746">
    <property type="protein sequence ID" value="WVZ59598.1"/>
    <property type="molecule type" value="Genomic_DNA"/>
</dbReference>
<dbReference type="Gene3D" id="3.40.50.1820">
    <property type="entry name" value="alpha/beta hydrolase"/>
    <property type="match status" value="1"/>
</dbReference>
<name>A0AAQ3SRM6_PASNO</name>
<organism evidence="2 3">
    <name type="scientific">Paspalum notatum var. saurae</name>
    <dbReference type="NCBI Taxonomy" id="547442"/>
    <lineage>
        <taxon>Eukaryota</taxon>
        <taxon>Viridiplantae</taxon>
        <taxon>Streptophyta</taxon>
        <taxon>Embryophyta</taxon>
        <taxon>Tracheophyta</taxon>
        <taxon>Spermatophyta</taxon>
        <taxon>Magnoliopsida</taxon>
        <taxon>Liliopsida</taxon>
        <taxon>Poales</taxon>
        <taxon>Poaceae</taxon>
        <taxon>PACMAD clade</taxon>
        <taxon>Panicoideae</taxon>
        <taxon>Andropogonodae</taxon>
        <taxon>Paspaleae</taxon>
        <taxon>Paspalinae</taxon>
        <taxon>Paspalum</taxon>
    </lineage>
</organism>
<keyword evidence="3" id="KW-1185">Reference proteome</keyword>
<proteinExistence type="predicted"/>
<sequence length="419" mass="45531">MAAAPAQLLPVLLLACTWPLFVGSRARGAPAAAAGLHPVVLLPGYSCSQLDARLTDEFEPSTAPSCGARRGKGWFRLWQNHTALQEDPALAPCYSELLRLVYDPAVGDYRNLPGVETRVVSFGTTRGFGTGDPAAKHWKESGYREGENLFGAPYDFRYAPAPPGVASGVFSYFLSSLRALVEQASERNGNKPVILVSRLGALHANPELPGVAREVRQALRHGLHRCRRRRAPAAAVRWPVSVSTHRRPPVVRQHHEELRDHALWPAVAEGVRLFGHAPLVITRAKNYSAYDIVEYLVASGFSDGEAARYVTRVLPVALNFGAPGVPMTCINGVGVPTAEKLVYWDGDFSAKPEVVYGDGDGSINIQSILALDTFIGADPAQDYFKSLLIHNTSHVGVVSDDYALRRLVNEVLEANRAID</sequence>
<dbReference type="InterPro" id="IPR029058">
    <property type="entry name" value="AB_hydrolase_fold"/>
</dbReference>
<evidence type="ECO:0000256" key="1">
    <source>
        <dbReference type="SAM" id="SignalP"/>
    </source>
</evidence>
<keyword evidence="1" id="KW-0732">Signal</keyword>
<accession>A0AAQ3SRM6</accession>
<protein>
    <recommendedName>
        <fullName evidence="4">Lecithin-cholesterol acyltransferase</fullName>
    </recommendedName>
</protein>
<gene>
    <name evidence="2" type="ORF">U9M48_009716</name>
</gene>
<dbReference type="InterPro" id="IPR003386">
    <property type="entry name" value="LACT/PDAT_acylTrfase"/>
</dbReference>
<dbReference type="PANTHER" id="PTHR11440">
    <property type="entry name" value="LECITHIN-CHOLESTEROL ACYLTRANSFERASE-RELATED"/>
    <property type="match status" value="1"/>
</dbReference>
<evidence type="ECO:0000313" key="3">
    <source>
        <dbReference type="Proteomes" id="UP001341281"/>
    </source>
</evidence>
<dbReference type="Proteomes" id="UP001341281">
    <property type="component" value="Chromosome 02"/>
</dbReference>
<dbReference type="Pfam" id="PF02450">
    <property type="entry name" value="LCAT"/>
    <property type="match status" value="1"/>
</dbReference>
<evidence type="ECO:0008006" key="4">
    <source>
        <dbReference type="Google" id="ProtNLM"/>
    </source>
</evidence>
<feature type="chain" id="PRO_5042901366" description="Lecithin-cholesterol acyltransferase" evidence="1">
    <location>
        <begin position="24"/>
        <end position="419"/>
    </location>
</feature>
<dbReference type="GO" id="GO:0006629">
    <property type="term" value="P:lipid metabolic process"/>
    <property type="evidence" value="ECO:0007669"/>
    <property type="project" value="InterPro"/>
</dbReference>
<dbReference type="AlphaFoldDB" id="A0AAQ3SRM6"/>
<dbReference type="GO" id="GO:0008374">
    <property type="term" value="F:O-acyltransferase activity"/>
    <property type="evidence" value="ECO:0007669"/>
    <property type="project" value="InterPro"/>
</dbReference>
<evidence type="ECO:0000313" key="2">
    <source>
        <dbReference type="EMBL" id="WVZ59598.1"/>
    </source>
</evidence>
<feature type="signal peptide" evidence="1">
    <location>
        <begin position="1"/>
        <end position="23"/>
    </location>
</feature>